<dbReference type="Pfam" id="PF13362">
    <property type="entry name" value="Toprim_3"/>
    <property type="match status" value="1"/>
</dbReference>
<dbReference type="Proteomes" id="UP001057305">
    <property type="component" value="Chromosome"/>
</dbReference>
<dbReference type="InterPro" id="IPR034154">
    <property type="entry name" value="TOPRIM_DnaG/twinkle"/>
</dbReference>
<accession>A0A9X9HWB1</accession>
<protein>
    <submittedName>
        <fullName evidence="8">Toprim domain-containing protein</fullName>
    </submittedName>
</protein>
<organism evidence="8 9">
    <name type="scientific">Neisseria subflava</name>
    <dbReference type="NCBI Taxonomy" id="28449"/>
    <lineage>
        <taxon>Bacteria</taxon>
        <taxon>Pseudomonadati</taxon>
        <taxon>Pseudomonadota</taxon>
        <taxon>Betaproteobacteria</taxon>
        <taxon>Neisseriales</taxon>
        <taxon>Neisseriaceae</taxon>
        <taxon>Neisseria</taxon>
    </lineage>
</organism>
<evidence type="ECO:0000256" key="2">
    <source>
        <dbReference type="ARBA" id="ARBA00022515"/>
    </source>
</evidence>
<keyword evidence="6" id="KW-0804">Transcription</keyword>
<dbReference type="Gene3D" id="3.90.580.10">
    <property type="entry name" value="Zinc finger, CHC2-type domain"/>
    <property type="match status" value="1"/>
</dbReference>
<dbReference type="InterPro" id="IPR013237">
    <property type="entry name" value="Phage_T7_Gp4_N"/>
</dbReference>
<keyword evidence="2" id="KW-0639">Primosome</keyword>
<dbReference type="GO" id="GO:0004386">
    <property type="term" value="F:helicase activity"/>
    <property type="evidence" value="ECO:0007669"/>
    <property type="project" value="InterPro"/>
</dbReference>
<dbReference type="Pfam" id="PF08273">
    <property type="entry name" value="Zn_Ribbon_Prim"/>
    <property type="match status" value="1"/>
</dbReference>
<evidence type="ECO:0000256" key="4">
    <source>
        <dbReference type="ARBA" id="ARBA00022695"/>
    </source>
</evidence>
<evidence type="ECO:0000259" key="7">
    <source>
        <dbReference type="SMART" id="SM00778"/>
    </source>
</evidence>
<evidence type="ECO:0000256" key="6">
    <source>
        <dbReference type="ARBA" id="ARBA00023163"/>
    </source>
</evidence>
<dbReference type="Pfam" id="PF23639">
    <property type="entry name" value="DUF7146"/>
    <property type="match status" value="1"/>
</dbReference>
<dbReference type="GO" id="GO:1990077">
    <property type="term" value="C:primosome complex"/>
    <property type="evidence" value="ECO:0007669"/>
    <property type="project" value="UniProtKB-KW"/>
</dbReference>
<dbReference type="SUPFAM" id="SSF57783">
    <property type="entry name" value="Zinc beta-ribbon"/>
    <property type="match status" value="1"/>
</dbReference>
<dbReference type="GO" id="GO:0003677">
    <property type="term" value="F:DNA binding"/>
    <property type="evidence" value="ECO:0007669"/>
    <property type="project" value="InterPro"/>
</dbReference>
<dbReference type="SMART" id="SM00778">
    <property type="entry name" value="Prim_Zn_Ribbon"/>
    <property type="match status" value="1"/>
</dbReference>
<keyword evidence="5" id="KW-0235">DNA replication</keyword>
<dbReference type="InterPro" id="IPR006171">
    <property type="entry name" value="TOPRIM_dom"/>
</dbReference>
<keyword evidence="3" id="KW-0808">Transferase</keyword>
<dbReference type="GO" id="GO:0016779">
    <property type="term" value="F:nucleotidyltransferase activity"/>
    <property type="evidence" value="ECO:0007669"/>
    <property type="project" value="UniProtKB-KW"/>
</dbReference>
<reference evidence="8" key="1">
    <citation type="submission" date="2021-04" db="EMBL/GenBank/DDBJ databases">
        <title>Characterizing Neisseria spp. as novel respiratory pathobionts in bronchiectasis.</title>
        <authorList>
            <person name="Li L."/>
            <person name="Mac Aogain M."/>
            <person name="Xu T."/>
            <person name="Jaggi T.K."/>
            <person name="Chan L.Y."/>
            <person name="Keir H.R."/>
            <person name="Dicker A.J."/>
            <person name="Qu J."/>
            <person name="Liu Y."/>
            <person name="Chen H.S."/>
            <person name="Koh M.S."/>
            <person name="Ong T.H."/>
            <person name="Lim A.Y.H."/>
            <person name="Abisheganaden J."/>
            <person name="Low T.B."/>
            <person name="Oliver B.G."/>
            <person name="Tan N.S."/>
            <person name="Fang M."/>
            <person name="Chalmers J.D."/>
            <person name="Chotirmall S.H."/>
        </authorList>
    </citation>
    <scope>NUCLEOTIDE SEQUENCE</scope>
    <source>
        <strain evidence="8">TT0073</strain>
    </source>
</reference>
<sequence>MKPTYKEIRAAAQYRWPEIHAALGIDPRYLKNKHQPCPACGGKDRFRYDDKDGNGTFICSHYNNGAGDGFGLVMHFFGCDIQTALKQVAGVLGMDNTNPLPIPPTRLQAQPRPEKDQIEKLAALWGSTEPIRPDSPVIQYLKSRGLDMAHLPENVRFLPEKDYWTTGEDKPLLLGSFPCMVCAIRDMDEELQGLHLTYLQTAYDKPCGEDGLHAPRYQKLAIKHPVTGETLPAKKMRNRKQGSISGQAVHLFPIPENGRLVIAEGIETALAARELYKAYDWGLYAALSTSGMTNFHFPDGIKEIAIIADNDIPRPVGSKAANDLAMRAFKQGIRAKVLKSKTPGYDALDELNEKKQSDNHFGGQTA</sequence>
<gene>
    <name evidence="8" type="ORF">KCG56_06455</name>
</gene>
<keyword evidence="1" id="KW-0240">DNA-directed RNA polymerase</keyword>
<dbReference type="GO" id="GO:0008270">
    <property type="term" value="F:zinc ion binding"/>
    <property type="evidence" value="ECO:0007669"/>
    <property type="project" value="InterPro"/>
</dbReference>
<dbReference type="GO" id="GO:0006269">
    <property type="term" value="P:DNA replication, synthesis of primer"/>
    <property type="evidence" value="ECO:0007669"/>
    <property type="project" value="UniProtKB-KW"/>
</dbReference>
<evidence type="ECO:0000256" key="5">
    <source>
        <dbReference type="ARBA" id="ARBA00022705"/>
    </source>
</evidence>
<dbReference type="AlphaFoldDB" id="A0A9X9HWB1"/>
<dbReference type="GO" id="GO:0000428">
    <property type="term" value="C:DNA-directed RNA polymerase complex"/>
    <property type="evidence" value="ECO:0007669"/>
    <property type="project" value="UniProtKB-KW"/>
</dbReference>
<keyword evidence="4" id="KW-0548">Nucleotidyltransferase</keyword>
<evidence type="ECO:0000313" key="9">
    <source>
        <dbReference type="Proteomes" id="UP001057305"/>
    </source>
</evidence>
<dbReference type="CDD" id="cd01029">
    <property type="entry name" value="TOPRIM_primases"/>
    <property type="match status" value="1"/>
</dbReference>
<dbReference type="RefSeq" id="WP_254320918.1">
    <property type="nucleotide sequence ID" value="NZ_CP073116.1"/>
</dbReference>
<name>A0A9X9HWB1_NEISU</name>
<dbReference type="InterPro" id="IPR036977">
    <property type="entry name" value="DNA_primase_Znf_CHC2"/>
</dbReference>
<evidence type="ECO:0000256" key="1">
    <source>
        <dbReference type="ARBA" id="ARBA00022478"/>
    </source>
</evidence>
<dbReference type="EMBL" id="CP073116">
    <property type="protein sequence ID" value="UTG71054.1"/>
    <property type="molecule type" value="Genomic_DNA"/>
</dbReference>
<evidence type="ECO:0000256" key="3">
    <source>
        <dbReference type="ARBA" id="ARBA00022679"/>
    </source>
</evidence>
<feature type="domain" description="DNA primase/helicase Gp4 N-terminal Bacteriophage T7-like" evidence="7">
    <location>
        <begin position="32"/>
        <end position="70"/>
    </location>
</feature>
<evidence type="ECO:0000313" key="8">
    <source>
        <dbReference type="EMBL" id="UTG71054.1"/>
    </source>
</evidence>
<dbReference type="InterPro" id="IPR055570">
    <property type="entry name" value="DUF7146"/>
</dbReference>
<proteinExistence type="predicted"/>